<evidence type="ECO:0000256" key="3">
    <source>
        <dbReference type="ARBA" id="ARBA00010651"/>
    </source>
</evidence>
<keyword evidence="16 20" id="KW-0472">Membrane</keyword>
<comment type="similarity">
    <text evidence="3">Belongs to the Rieske iron-sulfur protein family.</text>
</comment>
<evidence type="ECO:0000313" key="23">
    <source>
        <dbReference type="Proteomes" id="UP000244928"/>
    </source>
</evidence>
<dbReference type="GO" id="GO:0016705">
    <property type="term" value="F:oxidoreductase activity, acting on paired donors, with incorporation or reduction of molecular oxygen"/>
    <property type="evidence" value="ECO:0007669"/>
    <property type="project" value="UniProtKB-ARBA"/>
</dbReference>
<dbReference type="EMBL" id="CP015449">
    <property type="protein sequence ID" value="AWH91831.1"/>
    <property type="molecule type" value="Genomic_DNA"/>
</dbReference>
<dbReference type="GO" id="GO:0005886">
    <property type="term" value="C:plasma membrane"/>
    <property type="evidence" value="ECO:0007669"/>
    <property type="project" value="UniProtKB-SubCell"/>
</dbReference>
<evidence type="ECO:0000256" key="1">
    <source>
        <dbReference type="ARBA" id="ARBA00002494"/>
    </source>
</evidence>
<keyword evidence="7" id="KW-0679">Respiratory chain</keyword>
<accession>A0A2S1R6F0</accession>
<dbReference type="OrthoDB" id="9802613at2"/>
<feature type="transmembrane region" description="Helical" evidence="20">
    <location>
        <begin position="162"/>
        <end position="186"/>
    </location>
</feature>
<dbReference type="GO" id="GO:0046872">
    <property type="term" value="F:metal ion binding"/>
    <property type="evidence" value="ECO:0007669"/>
    <property type="project" value="UniProtKB-KW"/>
</dbReference>
<keyword evidence="14" id="KW-0408">Iron</keyword>
<dbReference type="GO" id="GO:0051537">
    <property type="term" value="F:2 iron, 2 sulfur cluster binding"/>
    <property type="evidence" value="ECO:0007669"/>
    <property type="project" value="UniProtKB-KW"/>
</dbReference>
<dbReference type="Pfam" id="PF00355">
    <property type="entry name" value="Rieske"/>
    <property type="match status" value="1"/>
</dbReference>
<keyword evidence="17" id="KW-1015">Disulfide bond</keyword>
<feature type="transmembrane region" description="Helical" evidence="20">
    <location>
        <begin position="56"/>
        <end position="77"/>
    </location>
</feature>
<evidence type="ECO:0000259" key="21">
    <source>
        <dbReference type="PROSITE" id="PS51296"/>
    </source>
</evidence>
<name>A0A2S1R6F0_9ACTN</name>
<dbReference type="Pfam" id="PF19297">
    <property type="entry name" value="QcrA_N"/>
    <property type="match status" value="1"/>
</dbReference>
<evidence type="ECO:0000256" key="7">
    <source>
        <dbReference type="ARBA" id="ARBA00022660"/>
    </source>
</evidence>
<dbReference type="PROSITE" id="PS51296">
    <property type="entry name" value="RIESKE"/>
    <property type="match status" value="1"/>
</dbReference>
<evidence type="ECO:0000256" key="2">
    <source>
        <dbReference type="ARBA" id="ARBA00004651"/>
    </source>
</evidence>
<protein>
    <recommendedName>
        <fullName evidence="4">Cytochrome bc1 complex Rieske iron-sulfur subunit</fullName>
    </recommendedName>
    <alternativeName>
        <fullName evidence="18">Cytochrome bc1 reductase complex subunit QcrA</fullName>
    </alternativeName>
    <alternativeName>
        <fullName evidence="19">Rieske iron-sulfur protein</fullName>
    </alternativeName>
</protein>
<keyword evidence="6" id="KW-1003">Cell membrane</keyword>
<dbReference type="InterPro" id="IPR036922">
    <property type="entry name" value="Rieske_2Fe-2S_sf"/>
</dbReference>
<dbReference type="Proteomes" id="UP000244928">
    <property type="component" value="Chromosome"/>
</dbReference>
<dbReference type="Gene3D" id="2.102.10.10">
    <property type="entry name" value="Rieske [2Fe-2S] iron-sulphur domain"/>
    <property type="match status" value="1"/>
</dbReference>
<evidence type="ECO:0000256" key="9">
    <source>
        <dbReference type="ARBA" id="ARBA00022714"/>
    </source>
</evidence>
<keyword evidence="8 20" id="KW-0812">Transmembrane</keyword>
<evidence type="ECO:0000256" key="4">
    <source>
        <dbReference type="ARBA" id="ARBA00015816"/>
    </source>
</evidence>
<keyword evidence="10" id="KW-0479">Metal-binding</keyword>
<dbReference type="InterPro" id="IPR014349">
    <property type="entry name" value="Rieske_Fe-S_prot"/>
</dbReference>
<evidence type="ECO:0000256" key="14">
    <source>
        <dbReference type="ARBA" id="ARBA00023004"/>
    </source>
</evidence>
<evidence type="ECO:0000256" key="16">
    <source>
        <dbReference type="ARBA" id="ARBA00023136"/>
    </source>
</evidence>
<evidence type="ECO:0000256" key="5">
    <source>
        <dbReference type="ARBA" id="ARBA00022448"/>
    </source>
</evidence>
<sequence length="396" mass="43807">MSETPKNPSPADLDRMSEAELVRLGTELDEVDVRHRENRWPEGVTTRAEKRAARTVTTWFALSALFALAFAVVYIFWPWEYRGEGEDGYWLYMAYTPLLGGTIGLSILFLGFGAVQFTKKFVPDEVSVQTRHDGLSDEVDRRTIVAELNDSWKTSTIGRRKVMGGFLGAGVGLIGLSAILPLGGMIKNPWKRGEMTLAGDGTLHTTGWTLASDNRPDGLPAEKVYLGRDTGKVYPDGHPPAGEGRLERIRVDDLAAGGLETVFPLPASALGNFEEHMHALHGSRNAVLVVRFRPEDAARVIKRKGQENFNYGDLYAYSKVCTHLGCPTPLYEQQTHRFLCPCHQSQFDALEYAKPVFGPAARALPQLPIAVDNEGYLVANGDFVEPVGPAFWERRS</sequence>
<keyword evidence="12 20" id="KW-1133">Transmembrane helix</keyword>
<evidence type="ECO:0000256" key="19">
    <source>
        <dbReference type="ARBA" id="ARBA00032409"/>
    </source>
</evidence>
<proteinExistence type="inferred from homology"/>
<evidence type="ECO:0000256" key="6">
    <source>
        <dbReference type="ARBA" id="ARBA00022475"/>
    </source>
</evidence>
<feature type="domain" description="Rieske" evidence="21">
    <location>
        <begin position="284"/>
        <end position="378"/>
    </location>
</feature>
<evidence type="ECO:0000256" key="10">
    <source>
        <dbReference type="ARBA" id="ARBA00022723"/>
    </source>
</evidence>
<dbReference type="InterPro" id="IPR045603">
    <property type="entry name" value="QcrA_N"/>
</dbReference>
<comment type="function">
    <text evidence="1">Iron-sulfur subunit of the cytochrome bc1 complex, an essential component of the respiratory electron transport chain required for ATP synthesis. The bc1 complex catalyzes the oxidation of menaquinol and the reduction of cytochrome c in the respiratory chain. The bc1 complex operates through a Q-cycle mechanism that couples electron transfer to generation of the proton gradient that drives ATP synthesis.</text>
</comment>
<dbReference type="PANTHER" id="PTHR10134">
    <property type="entry name" value="CYTOCHROME B-C1 COMPLEX SUBUNIT RIESKE, MITOCHONDRIAL"/>
    <property type="match status" value="1"/>
</dbReference>
<evidence type="ECO:0000256" key="20">
    <source>
        <dbReference type="SAM" id="Phobius"/>
    </source>
</evidence>
<reference evidence="22 23" key="1">
    <citation type="submission" date="2016-04" db="EMBL/GenBank/DDBJ databases">
        <title>Complete genome sequence of Dietzia lutea YIM 80766T, a strain isolated from desert soil in Egypt.</title>
        <authorList>
            <person name="Zhao J."/>
            <person name="Hu B."/>
            <person name="Geng S."/>
            <person name="Nie Y."/>
            <person name="Tang Y."/>
        </authorList>
    </citation>
    <scope>NUCLEOTIDE SEQUENCE [LARGE SCALE GENOMIC DNA]</scope>
    <source>
        <strain evidence="22 23">YIM 80766</strain>
    </source>
</reference>
<dbReference type="InterPro" id="IPR017941">
    <property type="entry name" value="Rieske_2Fe-2S"/>
</dbReference>
<dbReference type="SUPFAM" id="SSF50022">
    <property type="entry name" value="ISP domain"/>
    <property type="match status" value="1"/>
</dbReference>
<keyword evidence="23" id="KW-1185">Reference proteome</keyword>
<evidence type="ECO:0000256" key="18">
    <source>
        <dbReference type="ARBA" id="ARBA00029586"/>
    </source>
</evidence>
<evidence type="ECO:0000256" key="12">
    <source>
        <dbReference type="ARBA" id="ARBA00022989"/>
    </source>
</evidence>
<dbReference type="GO" id="GO:0004497">
    <property type="term" value="F:monooxygenase activity"/>
    <property type="evidence" value="ECO:0007669"/>
    <property type="project" value="UniProtKB-ARBA"/>
</dbReference>
<comment type="subcellular location">
    <subcellularLocation>
        <location evidence="2">Cell membrane</location>
        <topology evidence="2">Multi-pass membrane protein</topology>
    </subcellularLocation>
</comment>
<keyword evidence="9" id="KW-0001">2Fe-2S</keyword>
<feature type="transmembrane region" description="Helical" evidence="20">
    <location>
        <begin position="89"/>
        <end position="112"/>
    </location>
</feature>
<keyword evidence="11" id="KW-0249">Electron transport</keyword>
<dbReference type="CDD" id="cd03467">
    <property type="entry name" value="Rieske"/>
    <property type="match status" value="1"/>
</dbReference>
<gene>
    <name evidence="22" type="ORF">A6035_06290</name>
</gene>
<dbReference type="RefSeq" id="WP_108847090.1">
    <property type="nucleotide sequence ID" value="NZ_CP015449.1"/>
</dbReference>
<evidence type="ECO:0000256" key="17">
    <source>
        <dbReference type="ARBA" id="ARBA00023157"/>
    </source>
</evidence>
<evidence type="ECO:0000256" key="15">
    <source>
        <dbReference type="ARBA" id="ARBA00023014"/>
    </source>
</evidence>
<keyword evidence="5" id="KW-0813">Transport</keyword>
<keyword evidence="15" id="KW-0411">Iron-sulfur</keyword>
<evidence type="ECO:0000256" key="13">
    <source>
        <dbReference type="ARBA" id="ARBA00023002"/>
    </source>
</evidence>
<dbReference type="AlphaFoldDB" id="A0A2S1R6F0"/>
<evidence type="ECO:0000313" key="22">
    <source>
        <dbReference type="EMBL" id="AWH91831.1"/>
    </source>
</evidence>
<keyword evidence="13" id="KW-0560">Oxidoreductase</keyword>
<organism evidence="22 23">
    <name type="scientific">Dietzia lutea</name>
    <dbReference type="NCBI Taxonomy" id="546160"/>
    <lineage>
        <taxon>Bacteria</taxon>
        <taxon>Bacillati</taxon>
        <taxon>Actinomycetota</taxon>
        <taxon>Actinomycetes</taxon>
        <taxon>Mycobacteriales</taxon>
        <taxon>Dietziaceae</taxon>
        <taxon>Dietzia</taxon>
    </lineage>
</organism>
<evidence type="ECO:0000256" key="11">
    <source>
        <dbReference type="ARBA" id="ARBA00022982"/>
    </source>
</evidence>
<dbReference type="KEGG" id="dlu:A6035_06290"/>
<evidence type="ECO:0000256" key="8">
    <source>
        <dbReference type="ARBA" id="ARBA00022692"/>
    </source>
</evidence>